<dbReference type="InterPro" id="IPR004960">
    <property type="entry name" value="LipA_acyltrans"/>
</dbReference>
<evidence type="ECO:0000313" key="8">
    <source>
        <dbReference type="Proteomes" id="UP000064920"/>
    </source>
</evidence>
<dbReference type="KEGG" id="cmar:IMCC12053_688"/>
<dbReference type="PATRIC" id="fig|1397108.4.peg.713"/>
<keyword evidence="5" id="KW-0472">Membrane</keyword>
<proteinExistence type="predicted"/>
<accession>A0A0N9ZD22</accession>
<sequence>MKIKRADLEGSLKHYLQNLAIRAVFRMAFLLPYGPRVRTVGWITSRIIGPLAGYNARVAANLNYVMPDLPPREVKRLMRGVTDNAGRTLMEIYSGDAFVERMKSVPFEGAGVEALYAARDTRTPVILVTGHFGNYDVPRGALNAQGFNLGALYNPMRNPFFNAHYEQAIGTIGQPIFPRGRRGFARLLRHLSGGGMIGFLVDVFNGGGAKLSYFGKPAMTALSAAELALKYNALVIPIYGIRQEDGLSFKVQVEPPIAHTTPEEMTQALNDSLEAVTRQHMEQWFWIHRRWKPEKVARIDAKRAKKANLS</sequence>
<dbReference type="AlphaFoldDB" id="A0A0N9ZD22"/>
<dbReference type="STRING" id="1397108.IMCC12053_688"/>
<dbReference type="Pfam" id="PF03279">
    <property type="entry name" value="Lip_A_acyltrans"/>
    <property type="match status" value="1"/>
</dbReference>
<gene>
    <name evidence="7" type="ORF">IMCC12053_688</name>
</gene>
<reference evidence="7 8" key="1">
    <citation type="submission" date="2015-05" db="EMBL/GenBank/DDBJ databases">
        <authorList>
            <person name="Wang D.B."/>
            <person name="Wang M."/>
        </authorList>
    </citation>
    <scope>NUCLEOTIDE SEQUENCE [LARGE SCALE GENOMIC DNA]</scope>
    <source>
        <strain evidence="7 8">IMCC 12053</strain>
    </source>
</reference>
<dbReference type="GO" id="GO:0005886">
    <property type="term" value="C:plasma membrane"/>
    <property type="evidence" value="ECO:0007669"/>
    <property type="project" value="UniProtKB-SubCell"/>
</dbReference>
<keyword evidence="4 7" id="KW-0808">Transferase</keyword>
<evidence type="ECO:0000256" key="6">
    <source>
        <dbReference type="ARBA" id="ARBA00023315"/>
    </source>
</evidence>
<keyword evidence="3" id="KW-0997">Cell inner membrane</keyword>
<keyword evidence="8" id="KW-1185">Reference proteome</keyword>
<evidence type="ECO:0000256" key="3">
    <source>
        <dbReference type="ARBA" id="ARBA00022519"/>
    </source>
</evidence>
<evidence type="ECO:0000256" key="2">
    <source>
        <dbReference type="ARBA" id="ARBA00022475"/>
    </source>
</evidence>
<keyword evidence="2" id="KW-1003">Cell membrane</keyword>
<evidence type="ECO:0000313" key="7">
    <source>
        <dbReference type="EMBL" id="ALI54636.1"/>
    </source>
</evidence>
<comment type="subcellular location">
    <subcellularLocation>
        <location evidence="1">Cell inner membrane</location>
    </subcellularLocation>
</comment>
<dbReference type="PANTHER" id="PTHR30606">
    <property type="entry name" value="LIPID A BIOSYNTHESIS LAUROYL ACYLTRANSFERASE"/>
    <property type="match status" value="1"/>
</dbReference>
<evidence type="ECO:0000256" key="1">
    <source>
        <dbReference type="ARBA" id="ARBA00004533"/>
    </source>
</evidence>
<dbReference type="GO" id="GO:0016746">
    <property type="term" value="F:acyltransferase activity"/>
    <property type="evidence" value="ECO:0007669"/>
    <property type="project" value="UniProtKB-KW"/>
</dbReference>
<keyword evidence="6 7" id="KW-0012">Acyltransferase</keyword>
<protein>
    <submittedName>
        <fullName evidence="7">Lipid A biosynthesis lauroyl acyltransferase</fullName>
    </submittedName>
</protein>
<evidence type="ECO:0000256" key="4">
    <source>
        <dbReference type="ARBA" id="ARBA00022679"/>
    </source>
</evidence>
<dbReference type="GO" id="GO:0009247">
    <property type="term" value="P:glycolipid biosynthetic process"/>
    <property type="evidence" value="ECO:0007669"/>
    <property type="project" value="UniProtKB-ARBA"/>
</dbReference>
<organism evidence="7 8">
    <name type="scientific">Celeribacter marinus</name>
    <dbReference type="NCBI Taxonomy" id="1397108"/>
    <lineage>
        <taxon>Bacteria</taxon>
        <taxon>Pseudomonadati</taxon>
        <taxon>Pseudomonadota</taxon>
        <taxon>Alphaproteobacteria</taxon>
        <taxon>Rhodobacterales</taxon>
        <taxon>Roseobacteraceae</taxon>
        <taxon>Celeribacter</taxon>
    </lineage>
</organism>
<dbReference type="Proteomes" id="UP000064920">
    <property type="component" value="Chromosome"/>
</dbReference>
<dbReference type="PANTHER" id="PTHR30606:SF10">
    <property type="entry name" value="PHOSPHATIDYLINOSITOL MANNOSIDE ACYLTRANSFERASE"/>
    <property type="match status" value="1"/>
</dbReference>
<dbReference type="RefSeq" id="WP_062215717.1">
    <property type="nucleotide sequence ID" value="NZ_CP012023.1"/>
</dbReference>
<evidence type="ECO:0000256" key="5">
    <source>
        <dbReference type="ARBA" id="ARBA00023136"/>
    </source>
</evidence>
<dbReference type="CDD" id="cd07984">
    <property type="entry name" value="LPLAT_LABLAT-like"/>
    <property type="match status" value="1"/>
</dbReference>
<dbReference type="OrthoDB" id="9801955at2"/>
<dbReference type="EMBL" id="CP012023">
    <property type="protein sequence ID" value="ALI54636.1"/>
    <property type="molecule type" value="Genomic_DNA"/>
</dbReference>
<name>A0A0N9ZD22_9RHOB</name>